<dbReference type="Gene3D" id="3.30.70.260">
    <property type="match status" value="2"/>
</dbReference>
<accession>A0A7G7CR79</accession>
<dbReference type="Pfam" id="PF13740">
    <property type="entry name" value="ACT_6"/>
    <property type="match status" value="1"/>
</dbReference>
<dbReference type="AlphaFoldDB" id="A0A7G7CR79"/>
<evidence type="ECO:0000313" key="3">
    <source>
        <dbReference type="Proteomes" id="UP000515743"/>
    </source>
</evidence>
<dbReference type="KEGG" id="cik:H0194_03545"/>
<reference evidence="2 3" key="1">
    <citation type="submission" date="2020-07" db="EMBL/GenBank/DDBJ databases">
        <title>Complete genome and description of Corynebacterium incognita strain Marseille-Q3630 sp. nov.</title>
        <authorList>
            <person name="Boxberger M."/>
        </authorList>
    </citation>
    <scope>NUCLEOTIDE SEQUENCE [LARGE SCALE GENOMIC DNA]</scope>
    <source>
        <strain evidence="2 3">Marseille-Q3630</strain>
    </source>
</reference>
<dbReference type="InterPro" id="IPR002912">
    <property type="entry name" value="ACT_dom"/>
</dbReference>
<keyword evidence="3" id="KW-1185">Reference proteome</keyword>
<dbReference type="InterPro" id="IPR045865">
    <property type="entry name" value="ACT-like_dom_sf"/>
</dbReference>
<dbReference type="SUPFAM" id="SSF55021">
    <property type="entry name" value="ACT-like"/>
    <property type="match status" value="1"/>
</dbReference>
<gene>
    <name evidence="2" type="ORF">H0194_03545</name>
</gene>
<protein>
    <submittedName>
        <fullName evidence="2">ACT domain-containing protein</fullName>
    </submittedName>
</protein>
<evidence type="ECO:0000313" key="2">
    <source>
        <dbReference type="EMBL" id="QNE90095.1"/>
    </source>
</evidence>
<sequence length="262" mass="28025">MNKPARTKAVISTSGPDKPGISSAFFRVLASNGVELVDAEQSIIRGRITLVAFVNIDTDRIDVTREGLTNTLSVYSHNVFVEAGDDVERGSRARSTHSLVLFAPEISAHYVFAVAQTLADFDVNIDRIRGTARTPLTAIELYLTVPHDDEGVRAELATLAQRIGLTISMSRFVRMRAIDDVVVINEPEGQAPAIEESFAESLRTAGFPVEFVDAESDRDVSRSLVLGSGATGAEVHSRAGMSVAGVSSEIPDALSILGIVDA</sequence>
<dbReference type="InterPro" id="IPR049148">
    <property type="entry name" value="PSP_ACT"/>
</dbReference>
<dbReference type="RefSeq" id="WP_185176469.1">
    <property type="nucleotide sequence ID" value="NZ_CP059404.1"/>
</dbReference>
<dbReference type="EMBL" id="CP059404">
    <property type="protein sequence ID" value="QNE90095.1"/>
    <property type="molecule type" value="Genomic_DNA"/>
</dbReference>
<dbReference type="PROSITE" id="PS51671">
    <property type="entry name" value="ACT"/>
    <property type="match status" value="1"/>
</dbReference>
<dbReference type="Pfam" id="PF21086">
    <property type="entry name" value="ACT_PSP_2"/>
    <property type="match status" value="1"/>
</dbReference>
<organism evidence="2 3">
    <name type="scientific">Corynebacterium incognita</name>
    <dbReference type="NCBI Taxonomy" id="2754725"/>
    <lineage>
        <taxon>Bacteria</taxon>
        <taxon>Bacillati</taxon>
        <taxon>Actinomycetota</taxon>
        <taxon>Actinomycetes</taxon>
        <taxon>Mycobacteriales</taxon>
        <taxon>Corynebacteriaceae</taxon>
        <taxon>Corynebacterium</taxon>
    </lineage>
</organism>
<proteinExistence type="predicted"/>
<name>A0A7G7CR79_9CORY</name>
<dbReference type="Proteomes" id="UP000515743">
    <property type="component" value="Chromosome"/>
</dbReference>
<feature type="domain" description="ACT" evidence="1">
    <location>
        <begin position="10"/>
        <end position="82"/>
    </location>
</feature>
<evidence type="ECO:0000259" key="1">
    <source>
        <dbReference type="PROSITE" id="PS51671"/>
    </source>
</evidence>